<dbReference type="InterPro" id="IPR011060">
    <property type="entry name" value="RibuloseP-bd_barrel"/>
</dbReference>
<dbReference type="InterPro" id="IPR041710">
    <property type="entry name" value="HPS/KGPDC"/>
</dbReference>
<dbReference type="SMART" id="SM00934">
    <property type="entry name" value="OMPdecase"/>
    <property type="match status" value="1"/>
</dbReference>
<dbReference type="EMBL" id="CP146256">
    <property type="protein sequence ID" value="XAH75523.1"/>
    <property type="molecule type" value="Genomic_DNA"/>
</dbReference>
<dbReference type="InterPro" id="IPR001754">
    <property type="entry name" value="OMPdeCOase_dom"/>
</dbReference>
<evidence type="ECO:0000256" key="1">
    <source>
        <dbReference type="ARBA" id="ARBA00000718"/>
    </source>
</evidence>
<evidence type="ECO:0000256" key="4">
    <source>
        <dbReference type="ARBA" id="ARBA00012890"/>
    </source>
</evidence>
<protein>
    <recommendedName>
        <fullName evidence="4">3-hexulose-6-phosphate synthase</fullName>
        <ecNumber evidence="4">4.1.2.43</ecNumber>
    </recommendedName>
</protein>
<evidence type="ECO:0000256" key="3">
    <source>
        <dbReference type="ARBA" id="ARBA00006350"/>
    </source>
</evidence>
<comment type="catalytic activity">
    <reaction evidence="1">
        <text>D-ribulose 5-phosphate + formaldehyde = D-arabino-hex-3-ulose 6-phosphate</text>
        <dbReference type="Rhea" id="RHEA:25201"/>
        <dbReference type="ChEBI" id="CHEBI:16842"/>
        <dbReference type="ChEBI" id="CHEBI:58121"/>
        <dbReference type="ChEBI" id="CHEBI:58542"/>
        <dbReference type="EC" id="4.1.2.43"/>
    </reaction>
</comment>
<dbReference type="PANTHER" id="PTHR35039">
    <property type="entry name" value="3-KETO-L-GULONATE-6-PHOSPHATE DECARBOXYLASE SGBH-RELATED"/>
    <property type="match status" value="1"/>
</dbReference>
<keyword evidence="9" id="KW-1185">Reference proteome</keyword>
<evidence type="ECO:0000256" key="2">
    <source>
        <dbReference type="ARBA" id="ARBA00005014"/>
    </source>
</evidence>
<dbReference type="PANTHER" id="PTHR35039:SF3">
    <property type="entry name" value="3-KETO-L-GULONATE-6-PHOSPHATE DECARBOXYLASE SGBH-RELATED"/>
    <property type="match status" value="1"/>
</dbReference>
<keyword evidence="6" id="KW-0119">Carbohydrate metabolism</keyword>
<dbReference type="CDD" id="cd04726">
    <property type="entry name" value="KGPDC_HPS"/>
    <property type="match status" value="1"/>
</dbReference>
<dbReference type="EC" id="4.1.2.43" evidence="4"/>
<comment type="pathway">
    <text evidence="2">One-carbon metabolism; formaldehyde assimilation via RuMP pathway; D-fructose 6-phosphate from D-ribulose 5-phosphate and formaldehyde: step 1/2.</text>
</comment>
<evidence type="ECO:0000313" key="8">
    <source>
        <dbReference type="EMBL" id="XAH75523.1"/>
    </source>
</evidence>
<gene>
    <name evidence="8" type="primary">hxlA</name>
    <name evidence="8" type="ORF">V6984_07125</name>
</gene>
<dbReference type="Proteomes" id="UP001451571">
    <property type="component" value="Chromosome"/>
</dbReference>
<dbReference type="Gene3D" id="3.20.20.70">
    <property type="entry name" value="Aldolase class I"/>
    <property type="match status" value="1"/>
</dbReference>
<keyword evidence="5 8" id="KW-0456">Lyase</keyword>
<dbReference type="GO" id="GO:0043801">
    <property type="term" value="F:hexulose-6-phosphate synthase activity"/>
    <property type="evidence" value="ECO:0007669"/>
    <property type="project" value="UniProtKB-EC"/>
</dbReference>
<dbReference type="SUPFAM" id="SSF51366">
    <property type="entry name" value="Ribulose-phoshate binding barrel"/>
    <property type="match status" value="1"/>
</dbReference>
<organism evidence="8 9">
    <name type="scientific">Kineothrix sedimenti</name>
    <dbReference type="NCBI Taxonomy" id="3123317"/>
    <lineage>
        <taxon>Bacteria</taxon>
        <taxon>Bacillati</taxon>
        <taxon>Bacillota</taxon>
        <taxon>Clostridia</taxon>
        <taxon>Lachnospirales</taxon>
        <taxon>Lachnospiraceae</taxon>
        <taxon>Kineothrix</taxon>
    </lineage>
</organism>
<dbReference type="InterPro" id="IPR017553">
    <property type="entry name" value="3-hexulose-6-phosphate_synth"/>
</dbReference>
<evidence type="ECO:0000313" key="9">
    <source>
        <dbReference type="Proteomes" id="UP001451571"/>
    </source>
</evidence>
<evidence type="ECO:0000256" key="5">
    <source>
        <dbReference type="ARBA" id="ARBA00023239"/>
    </source>
</evidence>
<evidence type="ECO:0000256" key="6">
    <source>
        <dbReference type="ARBA" id="ARBA00023277"/>
    </source>
</evidence>
<proteinExistence type="inferred from homology"/>
<dbReference type="Pfam" id="PF00215">
    <property type="entry name" value="OMPdecase"/>
    <property type="match status" value="1"/>
</dbReference>
<reference evidence="8 9" key="1">
    <citation type="submission" date="2024-02" db="EMBL/GenBank/DDBJ databases">
        <title>Bacterial strain from lacustrine sediment.</title>
        <authorList>
            <person name="Petit C."/>
            <person name="Fadhlaoui K."/>
        </authorList>
    </citation>
    <scope>NUCLEOTIDE SEQUENCE [LARGE SCALE GENOMIC DNA]</scope>
    <source>
        <strain evidence="8 9">IPX-CK</strain>
    </source>
</reference>
<evidence type="ECO:0000259" key="7">
    <source>
        <dbReference type="SMART" id="SM00934"/>
    </source>
</evidence>
<dbReference type="InterPro" id="IPR013785">
    <property type="entry name" value="Aldolase_TIM"/>
</dbReference>
<sequence length="209" mass="22593">MKLQLALDIFNLDEALGLAEKLKEYVDIIEIGTPFVLEYGLEAVRQFRAKFPDKRILADTKIMDAGELESAAAFKAGADYVTVLAVTDIATINACVETANKYGKEIVADMICVEHIPEKIEQLEAIGVHGIAVHTGVDQQKRGRTPMDDLKVMKTYSKSAEISVAGGISLETVPAYAALNPDVLIVGGGITNATDPVQEAKLIYEKISL</sequence>
<name>A0ABZ3F1Q8_9FIRM</name>
<accession>A0ABZ3F1Q8</accession>
<comment type="similarity">
    <text evidence="3">Belongs to the HPS/KGPDC family. HPS subfamily.</text>
</comment>
<dbReference type="NCBIfam" id="TIGR03128">
    <property type="entry name" value="RuMP_HxlA"/>
    <property type="match status" value="1"/>
</dbReference>
<feature type="domain" description="Orotidine 5'-phosphate decarboxylase" evidence="7">
    <location>
        <begin position="2"/>
        <end position="203"/>
    </location>
</feature>
<dbReference type="RefSeq" id="WP_342759089.1">
    <property type="nucleotide sequence ID" value="NZ_CP146256.1"/>
</dbReference>